<protein>
    <submittedName>
        <fullName evidence="1">Uncharacterized protein</fullName>
    </submittedName>
</protein>
<evidence type="ECO:0000313" key="1">
    <source>
        <dbReference type="EMBL" id="EMD00426.1"/>
    </source>
</evidence>
<dbReference type="RefSeq" id="XP_007671610.1">
    <property type="nucleotide sequence ID" value="XM_007673420.1"/>
</dbReference>
<gene>
    <name evidence="1" type="ORF">BAUCODRAFT_118197</name>
</gene>
<proteinExistence type="predicted"/>
<sequence length="79" mass="8537">MRTTTGLQVIFRTFPLLKPECGPPRCPLTEQGGAGPNNERLCCSWYRGYNRAKDAAGNEKATGDALPFLYSSSADAVTP</sequence>
<dbReference type="AlphaFoldDB" id="M2NML3"/>
<dbReference type="KEGG" id="bcom:BAUCODRAFT_118197"/>
<dbReference type="EMBL" id="KB445550">
    <property type="protein sequence ID" value="EMD00426.1"/>
    <property type="molecule type" value="Genomic_DNA"/>
</dbReference>
<keyword evidence="2" id="KW-1185">Reference proteome</keyword>
<name>M2NML3_BAUPA</name>
<dbReference type="Proteomes" id="UP000011761">
    <property type="component" value="Unassembled WGS sequence"/>
</dbReference>
<organism evidence="1 2">
    <name type="scientific">Baudoinia panamericana (strain UAMH 10762)</name>
    <name type="common">Angels' share fungus</name>
    <name type="synonym">Baudoinia compniacensis (strain UAMH 10762)</name>
    <dbReference type="NCBI Taxonomy" id="717646"/>
    <lineage>
        <taxon>Eukaryota</taxon>
        <taxon>Fungi</taxon>
        <taxon>Dikarya</taxon>
        <taxon>Ascomycota</taxon>
        <taxon>Pezizomycotina</taxon>
        <taxon>Dothideomycetes</taxon>
        <taxon>Dothideomycetidae</taxon>
        <taxon>Mycosphaerellales</taxon>
        <taxon>Teratosphaeriaceae</taxon>
        <taxon>Baudoinia</taxon>
    </lineage>
</organism>
<evidence type="ECO:0000313" key="2">
    <source>
        <dbReference type="Proteomes" id="UP000011761"/>
    </source>
</evidence>
<dbReference type="HOGENOM" id="CLU_2605649_0_0_1"/>
<dbReference type="GeneID" id="19107302"/>
<reference evidence="1 2" key="1">
    <citation type="journal article" date="2012" name="PLoS Pathog.">
        <title>Diverse lifestyles and strategies of plant pathogenesis encoded in the genomes of eighteen Dothideomycetes fungi.</title>
        <authorList>
            <person name="Ohm R.A."/>
            <person name="Feau N."/>
            <person name="Henrissat B."/>
            <person name="Schoch C.L."/>
            <person name="Horwitz B.A."/>
            <person name="Barry K.W."/>
            <person name="Condon B.J."/>
            <person name="Copeland A.C."/>
            <person name="Dhillon B."/>
            <person name="Glaser F."/>
            <person name="Hesse C.N."/>
            <person name="Kosti I."/>
            <person name="LaButti K."/>
            <person name="Lindquist E.A."/>
            <person name="Lucas S."/>
            <person name="Salamov A.A."/>
            <person name="Bradshaw R.E."/>
            <person name="Ciuffetti L."/>
            <person name="Hamelin R.C."/>
            <person name="Kema G.H.J."/>
            <person name="Lawrence C."/>
            <person name="Scott J.A."/>
            <person name="Spatafora J.W."/>
            <person name="Turgeon B.G."/>
            <person name="de Wit P.J.G.M."/>
            <person name="Zhong S."/>
            <person name="Goodwin S.B."/>
            <person name="Grigoriev I.V."/>
        </authorList>
    </citation>
    <scope>NUCLEOTIDE SEQUENCE [LARGE SCALE GENOMIC DNA]</scope>
    <source>
        <strain evidence="1 2">UAMH 10762</strain>
    </source>
</reference>
<accession>M2NML3</accession>